<gene>
    <name evidence="2" type="ORF">BKA67DRAFT_645999</name>
</gene>
<keyword evidence="3" id="KW-1185">Reference proteome</keyword>
<evidence type="ECO:0000313" key="2">
    <source>
        <dbReference type="EMBL" id="KAH6654245.1"/>
    </source>
</evidence>
<organism evidence="2 3">
    <name type="scientific">Truncatella angustata</name>
    <dbReference type="NCBI Taxonomy" id="152316"/>
    <lineage>
        <taxon>Eukaryota</taxon>
        <taxon>Fungi</taxon>
        <taxon>Dikarya</taxon>
        <taxon>Ascomycota</taxon>
        <taxon>Pezizomycotina</taxon>
        <taxon>Sordariomycetes</taxon>
        <taxon>Xylariomycetidae</taxon>
        <taxon>Amphisphaeriales</taxon>
        <taxon>Sporocadaceae</taxon>
        <taxon>Truncatella</taxon>
    </lineage>
</organism>
<dbReference type="Proteomes" id="UP000758603">
    <property type="component" value="Unassembled WGS sequence"/>
</dbReference>
<evidence type="ECO:0000256" key="1">
    <source>
        <dbReference type="SAM" id="MobiDB-lite"/>
    </source>
</evidence>
<dbReference type="EMBL" id="JAGPXC010000004">
    <property type="protein sequence ID" value="KAH6654245.1"/>
    <property type="molecule type" value="Genomic_DNA"/>
</dbReference>
<accession>A0A9P8ZYP9</accession>
<reference evidence="2" key="1">
    <citation type="journal article" date="2021" name="Nat. Commun.">
        <title>Genetic determinants of endophytism in the Arabidopsis root mycobiome.</title>
        <authorList>
            <person name="Mesny F."/>
            <person name="Miyauchi S."/>
            <person name="Thiergart T."/>
            <person name="Pickel B."/>
            <person name="Atanasova L."/>
            <person name="Karlsson M."/>
            <person name="Huettel B."/>
            <person name="Barry K.W."/>
            <person name="Haridas S."/>
            <person name="Chen C."/>
            <person name="Bauer D."/>
            <person name="Andreopoulos W."/>
            <person name="Pangilinan J."/>
            <person name="LaButti K."/>
            <person name="Riley R."/>
            <person name="Lipzen A."/>
            <person name="Clum A."/>
            <person name="Drula E."/>
            <person name="Henrissat B."/>
            <person name="Kohler A."/>
            <person name="Grigoriev I.V."/>
            <person name="Martin F.M."/>
            <person name="Hacquard S."/>
        </authorList>
    </citation>
    <scope>NUCLEOTIDE SEQUENCE</scope>
    <source>
        <strain evidence="2">MPI-SDFR-AT-0073</strain>
    </source>
</reference>
<dbReference type="GeneID" id="70134789"/>
<sequence length="407" mass="44536">MTGKAKEIEEIPMCANCAIGTEDDDQDTVVQKALRRIDIADGGLSRNRWERGNDKTTIAGTRKFRRASSKVTRHNGEATALPAPLAHGSSRLATDGAIDHSEDGGYCAVPLDSTIYVDVNDPTGLPAFKPSPTKPIPQRMQPPWMKTLPNQHKPSRVVNSRPQSILDNHFSDVFSVLASRSLPSEPETVCPTAINSPSRVLSPRKQQRELERDTEYFLSKAGHDDVEDLRSSPVIVPRGPNISFVTSEPLKRPSSRVVGSKLTRKDSLPMVSGQYRNPSPYPVPPRSSSATPMIPSISASPPQSIGEGDESASLFQTSVDKKSPSPLSTAIAHMKSKIHRIPPPQSTEYLEFYKPTQSASASIHRPTVSIAVAGRAKGRRVGNWEKPQPVVEITRRDIDLDQPRKQA</sequence>
<feature type="region of interest" description="Disordered" evidence="1">
    <location>
        <begin position="253"/>
        <end position="327"/>
    </location>
</feature>
<proteinExistence type="predicted"/>
<protein>
    <submittedName>
        <fullName evidence="2">Uncharacterized protein</fullName>
    </submittedName>
</protein>
<dbReference type="OrthoDB" id="8062037at2759"/>
<feature type="compositionally biased region" description="Low complexity" evidence="1">
    <location>
        <begin position="286"/>
        <end position="305"/>
    </location>
</feature>
<dbReference type="RefSeq" id="XP_045958515.1">
    <property type="nucleotide sequence ID" value="XM_046105898.1"/>
</dbReference>
<name>A0A9P8ZYP9_9PEZI</name>
<comment type="caution">
    <text evidence="2">The sequence shown here is derived from an EMBL/GenBank/DDBJ whole genome shotgun (WGS) entry which is preliminary data.</text>
</comment>
<dbReference type="AlphaFoldDB" id="A0A9P8ZYP9"/>
<evidence type="ECO:0000313" key="3">
    <source>
        <dbReference type="Proteomes" id="UP000758603"/>
    </source>
</evidence>